<gene>
    <name evidence="2" type="ORF">JOC48_000808</name>
</gene>
<accession>A0ABS2MXA7</accession>
<comment type="caution">
    <text evidence="2">The sequence shown here is derived from an EMBL/GenBank/DDBJ whole genome shotgun (WGS) entry which is preliminary data.</text>
</comment>
<dbReference type="EMBL" id="JAFBDR010000003">
    <property type="protein sequence ID" value="MBM7570330.1"/>
    <property type="molecule type" value="Genomic_DNA"/>
</dbReference>
<keyword evidence="1" id="KW-0472">Membrane</keyword>
<name>A0ABS2MXA7_9BACI</name>
<organism evidence="2 3">
    <name type="scientific">Aquibacillus albus</name>
    <dbReference type="NCBI Taxonomy" id="1168171"/>
    <lineage>
        <taxon>Bacteria</taxon>
        <taxon>Bacillati</taxon>
        <taxon>Bacillota</taxon>
        <taxon>Bacilli</taxon>
        <taxon>Bacillales</taxon>
        <taxon>Bacillaceae</taxon>
        <taxon>Aquibacillus</taxon>
    </lineage>
</organism>
<evidence type="ECO:0000313" key="2">
    <source>
        <dbReference type="EMBL" id="MBM7570330.1"/>
    </source>
</evidence>
<sequence length="33" mass="3758">MLLFYFVFGLPMISVIGLVITLLSVNFIIKELI</sequence>
<evidence type="ECO:0000256" key="1">
    <source>
        <dbReference type="SAM" id="Phobius"/>
    </source>
</evidence>
<evidence type="ECO:0000313" key="3">
    <source>
        <dbReference type="Proteomes" id="UP001296943"/>
    </source>
</evidence>
<keyword evidence="3" id="KW-1185">Reference proteome</keyword>
<feature type="transmembrane region" description="Helical" evidence="1">
    <location>
        <begin position="6"/>
        <end position="29"/>
    </location>
</feature>
<protein>
    <submittedName>
        <fullName evidence="2">Uncharacterized protein</fullName>
    </submittedName>
</protein>
<keyword evidence="1" id="KW-1133">Transmembrane helix</keyword>
<proteinExistence type="predicted"/>
<keyword evidence="1" id="KW-0812">Transmembrane</keyword>
<reference evidence="2 3" key="1">
    <citation type="submission" date="2021-01" db="EMBL/GenBank/DDBJ databases">
        <title>Genomic Encyclopedia of Type Strains, Phase IV (KMG-IV): sequencing the most valuable type-strain genomes for metagenomic binning, comparative biology and taxonomic classification.</title>
        <authorList>
            <person name="Goeker M."/>
        </authorList>
    </citation>
    <scope>NUCLEOTIDE SEQUENCE [LARGE SCALE GENOMIC DNA]</scope>
    <source>
        <strain evidence="2 3">DSM 23711</strain>
    </source>
</reference>
<dbReference type="Proteomes" id="UP001296943">
    <property type="component" value="Unassembled WGS sequence"/>
</dbReference>